<evidence type="ECO:0000313" key="3">
    <source>
        <dbReference type="Proteomes" id="UP000825066"/>
    </source>
</evidence>
<keyword evidence="3" id="KW-1185">Reference proteome</keyword>
<dbReference type="RefSeq" id="WP_204274400.1">
    <property type="nucleotide sequence ID" value="NZ_AP024684.1"/>
</dbReference>
<dbReference type="Proteomes" id="UP000825066">
    <property type="component" value="Chromosome"/>
</dbReference>
<feature type="region of interest" description="Disordered" evidence="1">
    <location>
        <begin position="1"/>
        <end position="21"/>
    </location>
</feature>
<organism evidence="2 3">
    <name type="scientific">Stenotrophomonas pavanii</name>
    <dbReference type="NCBI Taxonomy" id="487698"/>
    <lineage>
        <taxon>Bacteria</taxon>
        <taxon>Pseudomonadati</taxon>
        <taxon>Pseudomonadota</taxon>
        <taxon>Gammaproteobacteria</taxon>
        <taxon>Lysobacterales</taxon>
        <taxon>Lysobacteraceae</taxon>
        <taxon>Stenotrophomonas</taxon>
    </lineage>
</organism>
<evidence type="ECO:0000256" key="1">
    <source>
        <dbReference type="SAM" id="MobiDB-lite"/>
    </source>
</evidence>
<accession>A0ABM7QYM4</accession>
<name>A0ABM7QYM4_9GAMM</name>
<proteinExistence type="predicted"/>
<protein>
    <submittedName>
        <fullName evidence="2">Uncharacterized protein</fullName>
    </submittedName>
</protein>
<reference evidence="2 3" key="1">
    <citation type="submission" date="2021-05" db="EMBL/GenBank/DDBJ databases">
        <title>Complete Genome Sequence of Stenotrophomonas pavanii strain Y.</title>
        <authorList>
            <person name="Dohra H."/>
            <person name="Mohad Din A.R.J."/>
            <person name="Suzuki K."/>
            <person name="Fatma A."/>
            <person name="Honjyo M."/>
            <person name="Nishimura T."/>
            <person name="Moriuch R."/>
            <person name="Masuda K."/>
            <person name="Minoura A."/>
            <person name="Tashiro Y."/>
            <person name="Futamata H."/>
        </authorList>
    </citation>
    <scope>NUCLEOTIDE SEQUENCE [LARGE SCALE GENOMIC DNA]</scope>
    <source>
        <strain evidence="3">Y</strain>
    </source>
</reference>
<sequence>MSNDKKTLADVQPGGRVRLGDQPTIENRARELLAAELHKDFGPASAQYVLDGNDDGCTAMRAIIAALSAQPSPGGQGDASHYWPEVDRILVDAYVAGSEGDEFDMIAARNAIHTALAARQPVGWQPMESAPKDGTVVLGLLEGSDIPQSIRFRDGWEIAWDGYRIPTHDGPLRWAPLYAATPAQKPAQVYLDGLDRALGEAIDQRDRYHEVADDLAGHIAAITGVDIGEHSSANCPWENAIEAAEEYKPAQAVDLGPSQSVLAEVAQERARQEAKWGQQNHVDWTPTSAATDLAGAWPAGAGDHFKFITDYKAKGAEGHRLGYFDILMEEVAEAHDEARDGNAKATRAELVQVAAVAVAWIECIDRRLALTGSQAVGK</sequence>
<evidence type="ECO:0000313" key="2">
    <source>
        <dbReference type="EMBL" id="BCX42740.1"/>
    </source>
</evidence>
<gene>
    <name evidence="2" type="ORF">STNY_R09060</name>
</gene>
<dbReference type="EMBL" id="AP024684">
    <property type="protein sequence ID" value="BCX42740.1"/>
    <property type="molecule type" value="Genomic_DNA"/>
</dbReference>